<feature type="region of interest" description="Disordered" evidence="1">
    <location>
        <begin position="633"/>
        <end position="657"/>
    </location>
</feature>
<dbReference type="AlphaFoldDB" id="A0A1J7HPS9"/>
<reference evidence="2 3" key="1">
    <citation type="journal article" date="2017" name="Plant Biotechnol. J.">
        <title>A comprehensive draft genome sequence for lupin (Lupinus angustifolius), an emerging health food: insights into plant-microbe interactions and legume evolution.</title>
        <authorList>
            <person name="Hane J.K."/>
            <person name="Ming Y."/>
            <person name="Kamphuis L.G."/>
            <person name="Nelson M.N."/>
            <person name="Garg G."/>
            <person name="Atkins C.A."/>
            <person name="Bayer P.E."/>
            <person name="Bravo A."/>
            <person name="Bringans S."/>
            <person name="Cannon S."/>
            <person name="Edwards D."/>
            <person name="Foley R."/>
            <person name="Gao L.L."/>
            <person name="Harrison M.J."/>
            <person name="Huang W."/>
            <person name="Hurgobin B."/>
            <person name="Li S."/>
            <person name="Liu C.W."/>
            <person name="McGrath A."/>
            <person name="Morahan G."/>
            <person name="Murray J."/>
            <person name="Weller J."/>
            <person name="Jian J."/>
            <person name="Singh K.B."/>
        </authorList>
    </citation>
    <scope>NUCLEOTIDE SEQUENCE [LARGE SCALE GENOMIC DNA]</scope>
    <source>
        <strain evidence="3">cv. Tanjil</strain>
        <tissue evidence="2">Whole plant</tissue>
    </source>
</reference>
<dbReference type="KEGG" id="lang:109343969"/>
<evidence type="ECO:0000313" key="2">
    <source>
        <dbReference type="EMBL" id="OIW14816.1"/>
    </source>
</evidence>
<dbReference type="EMBL" id="CM007363">
    <property type="protein sequence ID" value="OIW14816.1"/>
    <property type="molecule type" value="Genomic_DNA"/>
</dbReference>
<feature type="compositionally biased region" description="Polar residues" evidence="1">
    <location>
        <begin position="433"/>
        <end position="444"/>
    </location>
</feature>
<dbReference type="PANTHER" id="PTHR47292">
    <property type="entry name" value="TRANSCRIPTION ELONGATION FACTOR (TFIIS) FAMILY PROTEIN-RELATED"/>
    <property type="match status" value="1"/>
</dbReference>
<feature type="compositionally biased region" description="Polar residues" evidence="1">
    <location>
        <begin position="647"/>
        <end position="657"/>
    </location>
</feature>
<evidence type="ECO:0008006" key="4">
    <source>
        <dbReference type="Google" id="ProtNLM"/>
    </source>
</evidence>
<feature type="region of interest" description="Disordered" evidence="1">
    <location>
        <begin position="166"/>
        <end position="222"/>
    </location>
</feature>
<name>A0A1J7HPS9_LUPAN</name>
<keyword evidence="3" id="KW-1185">Reference proteome</keyword>
<dbReference type="Proteomes" id="UP000188354">
    <property type="component" value="Chromosome LG03"/>
</dbReference>
<dbReference type="SUPFAM" id="SSF47676">
    <property type="entry name" value="Conserved domain common to transcription factors TFIIS, elongin A, CRSP70"/>
    <property type="match status" value="1"/>
</dbReference>
<feature type="region of interest" description="Disordered" evidence="1">
    <location>
        <begin position="490"/>
        <end position="537"/>
    </location>
</feature>
<evidence type="ECO:0000256" key="1">
    <source>
        <dbReference type="SAM" id="MobiDB-lite"/>
    </source>
</evidence>
<protein>
    <recommendedName>
        <fullName evidence="4">TFIIS N-terminal domain-containing protein</fullName>
    </recommendedName>
</protein>
<dbReference type="Gene3D" id="1.20.930.10">
    <property type="entry name" value="Conserved domain common to transcription factors TFIIS, elongin A, CRSP70"/>
    <property type="match status" value="1"/>
</dbReference>
<organism evidence="2 3">
    <name type="scientific">Lupinus angustifolius</name>
    <name type="common">Narrow-leaved blue lupine</name>
    <dbReference type="NCBI Taxonomy" id="3871"/>
    <lineage>
        <taxon>Eukaryota</taxon>
        <taxon>Viridiplantae</taxon>
        <taxon>Streptophyta</taxon>
        <taxon>Embryophyta</taxon>
        <taxon>Tracheophyta</taxon>
        <taxon>Spermatophyta</taxon>
        <taxon>Magnoliopsida</taxon>
        <taxon>eudicotyledons</taxon>
        <taxon>Gunneridae</taxon>
        <taxon>Pentapetalae</taxon>
        <taxon>rosids</taxon>
        <taxon>fabids</taxon>
        <taxon>Fabales</taxon>
        <taxon>Fabaceae</taxon>
        <taxon>Papilionoideae</taxon>
        <taxon>50 kb inversion clade</taxon>
        <taxon>genistoids sensu lato</taxon>
        <taxon>core genistoids</taxon>
        <taxon>Genisteae</taxon>
        <taxon>Lupinus</taxon>
    </lineage>
</organism>
<dbReference type="PANTHER" id="PTHR47292:SF1">
    <property type="entry name" value="TRANSCRIPTION ELONGATION FACTOR (TFIIS) FAMILY PROTEIN"/>
    <property type="match status" value="1"/>
</dbReference>
<feature type="region of interest" description="Disordered" evidence="1">
    <location>
        <begin position="671"/>
        <end position="700"/>
    </location>
</feature>
<evidence type="ECO:0000313" key="3">
    <source>
        <dbReference type="Proteomes" id="UP000188354"/>
    </source>
</evidence>
<dbReference type="InterPro" id="IPR035441">
    <property type="entry name" value="TFIIS/LEDGF_dom_sf"/>
</dbReference>
<feature type="region of interest" description="Disordered" evidence="1">
    <location>
        <begin position="426"/>
        <end position="465"/>
    </location>
</feature>
<feature type="region of interest" description="Disordered" evidence="1">
    <location>
        <begin position="957"/>
        <end position="993"/>
    </location>
</feature>
<dbReference type="Gramene" id="OIW14816">
    <property type="protein sequence ID" value="OIW14816"/>
    <property type="gene ID" value="TanjilG_05437"/>
</dbReference>
<dbReference type="STRING" id="3871.A0A1J7HPS9"/>
<proteinExistence type="predicted"/>
<sequence>MALEDFFTLSEMKDGLTTPSRVQELVSVMQKEKDCVAKNAGDATRQWSAVASTIAATENKDCLDLFIQLDGLWFINRWLKNAQNFALDANDNFIEETITAMLRAVEQLHLDGQKSASSGIHATVSNLLDHHSSTVQNRARVLFDSWKGGGNGDADSCDIAEVNNASGKIVREEDQPSISEVGNDNDHASGLAGSEKSLLRSPDSSPSERIASVPIQSSGDASVKCEEIKEKSPNYLASVSSSAQEVASLHEGLPLYAPGENALVETCNLPVLKQDSFEGQPDDVLLSDFTKKEQQEQNVNGPPEKLDAPEICSVSTKLEPEPVSMGASETKALEPVKETTLKHNVENNEVGFCHKIVISDGSRTAISDRKSRVDHIIAVSGVSEYDDDRPSNLLWDSSVSESELGKSEILEMSISGTEYVRTVKEGKGRVSSEGENTSNASDSNKPGKGSRSPSIMDKKGSADEFDNGTVDAIEVTRLIALEIEREVLSSSSEKIAQGGIRQPGSPESVEKGDEPNLVPPKEVSSRESHSIEACSDVEQRASISNNIEAEPECRPNMESLQVTEAAEDSGGNSEKPLCMFDLNEDGSDGMDVSVNAMSTTIPVVSASKPAPNPGLPGSPLQFEGTLGWKGSAATSAFRPASPRNSERNLSVGGSSDISKQRQDWLDFDLNVADGDEGQTKPFAESSGPPPGQLPVEFSPKRSSRLELDLNSIGDDCDAQPSHQKMEGQLFLGRNGYWSPSPASSTSSMQPSVRNIDLNDRPCLQTDLVDQGPGKSSHFIDAFGRSKSDAPVISIFGTKVEVDRREEYVPPTLFLPNGKAIEPAIDLTMSRTGGILGIPPTVSYNHSSIFGYNGVASASTPPLSYSSAMYGSGGTIPYMVDSRGASVVPQVAAGSSSTVLPSYSQPPYIMNMSATQLALNGAGPSHPPNLDLNSGFMIEGGGNRDALTARQFFFPGQGTMLQPSSSGVGGKRKEPDSGWESYPFNYKHPQPPWK</sequence>
<dbReference type="OMA" id="ECLDVFV"/>
<gene>
    <name evidence="2" type="ORF">TanjilG_05437</name>
</gene>
<dbReference type="OrthoDB" id="1595674at2759"/>
<accession>A0A1J7HPS9</accession>